<dbReference type="GO" id="GO:0016020">
    <property type="term" value="C:membrane"/>
    <property type="evidence" value="ECO:0007669"/>
    <property type="project" value="InterPro"/>
</dbReference>
<feature type="transmembrane region" description="Helical" evidence="9">
    <location>
        <begin position="45"/>
        <end position="63"/>
    </location>
</feature>
<protein>
    <submittedName>
        <fullName evidence="10">2-keto-3-deoxygluconate permease</fullName>
    </submittedName>
</protein>
<dbReference type="InterPro" id="IPR004684">
    <property type="entry name" value="2keto-3dGluconate_permease"/>
</dbReference>
<evidence type="ECO:0000256" key="6">
    <source>
        <dbReference type="ARBA" id="ARBA00022847"/>
    </source>
</evidence>
<dbReference type="GO" id="GO:0015649">
    <property type="term" value="F:2-keto-3-deoxygluconate:proton symporter activity"/>
    <property type="evidence" value="ECO:0007669"/>
    <property type="project" value="InterPro"/>
</dbReference>
<dbReference type="Proteomes" id="UP000235658">
    <property type="component" value="Unassembled WGS sequence"/>
</dbReference>
<feature type="transmembrane region" description="Helical" evidence="9">
    <location>
        <begin position="101"/>
        <end position="123"/>
    </location>
</feature>
<comment type="similarity">
    <text evidence="1">Belongs to the KdgT transporter family.</text>
</comment>
<comment type="caution">
    <text evidence="10">The sequence shown here is derived from an EMBL/GenBank/DDBJ whole genome shotgun (WGS) entry which is preliminary data.</text>
</comment>
<evidence type="ECO:0000256" key="5">
    <source>
        <dbReference type="ARBA" id="ARBA00022692"/>
    </source>
</evidence>
<keyword evidence="2" id="KW-0813">Transport</keyword>
<organism evidence="10 11">
    <name type="scientific">Anaerococcus hydrogenalis</name>
    <dbReference type="NCBI Taxonomy" id="33029"/>
    <lineage>
        <taxon>Bacteria</taxon>
        <taxon>Bacillati</taxon>
        <taxon>Bacillota</taxon>
        <taxon>Tissierellia</taxon>
        <taxon>Tissierellales</taxon>
        <taxon>Peptoniphilaceae</taxon>
        <taxon>Anaerococcus</taxon>
    </lineage>
</organism>
<keyword evidence="5 9" id="KW-0812">Transmembrane</keyword>
<evidence type="ECO:0000313" key="11">
    <source>
        <dbReference type="Proteomes" id="UP000235658"/>
    </source>
</evidence>
<proteinExistence type="inferred from homology"/>
<feature type="transmembrane region" description="Helical" evidence="9">
    <location>
        <begin position="188"/>
        <end position="211"/>
    </location>
</feature>
<keyword evidence="8 9" id="KW-0472">Membrane</keyword>
<gene>
    <name evidence="10" type="ORF">CJ192_07610</name>
</gene>
<dbReference type="Pfam" id="PF03812">
    <property type="entry name" value="KdgT"/>
    <property type="match status" value="1"/>
</dbReference>
<evidence type="ECO:0000256" key="4">
    <source>
        <dbReference type="ARBA" id="ARBA00022597"/>
    </source>
</evidence>
<feature type="transmembrane region" description="Helical" evidence="9">
    <location>
        <begin position="250"/>
        <end position="269"/>
    </location>
</feature>
<feature type="transmembrane region" description="Helical" evidence="9">
    <location>
        <begin position="161"/>
        <end position="181"/>
    </location>
</feature>
<keyword evidence="7 9" id="KW-1133">Transmembrane helix</keyword>
<evidence type="ECO:0000313" key="10">
    <source>
        <dbReference type="EMBL" id="PMC81055.1"/>
    </source>
</evidence>
<keyword evidence="3" id="KW-1003">Cell membrane</keyword>
<name>A0A2N6UHM3_9FIRM</name>
<evidence type="ECO:0000256" key="8">
    <source>
        <dbReference type="ARBA" id="ARBA00023136"/>
    </source>
</evidence>
<evidence type="ECO:0000256" key="9">
    <source>
        <dbReference type="SAM" id="Phobius"/>
    </source>
</evidence>
<dbReference type="EMBL" id="PNHP01000005">
    <property type="protein sequence ID" value="PMC81055.1"/>
    <property type="molecule type" value="Genomic_DNA"/>
</dbReference>
<evidence type="ECO:0000256" key="3">
    <source>
        <dbReference type="ARBA" id="ARBA00022475"/>
    </source>
</evidence>
<keyword evidence="6" id="KW-0769">Symport</keyword>
<feature type="transmembrane region" description="Helical" evidence="9">
    <location>
        <begin position="217"/>
        <end position="238"/>
    </location>
</feature>
<dbReference type="RefSeq" id="WP_004817540.1">
    <property type="nucleotide sequence ID" value="NZ_CAUPDS010000004.1"/>
</dbReference>
<evidence type="ECO:0000256" key="7">
    <source>
        <dbReference type="ARBA" id="ARBA00022989"/>
    </source>
</evidence>
<evidence type="ECO:0000256" key="1">
    <source>
        <dbReference type="ARBA" id="ARBA00006430"/>
    </source>
</evidence>
<keyword evidence="4" id="KW-0762">Sugar transport</keyword>
<evidence type="ECO:0000256" key="2">
    <source>
        <dbReference type="ARBA" id="ARBA00022448"/>
    </source>
</evidence>
<sequence length="315" mass="33624">MLKFMKKIPGGLLLIPMLISALFATFAPNLFKVAGITEALFTTKGINYIVGLICFLSSTALDLKKLKKVIRKQGSILLLKVILCFGFGILFIKIFGLGGVFGISALTFITAICSLNPSLYLALSHDYGSEDDEAAFGLTGILCVPAFPILVYSIAKASKIDWTPVISVLIPIILGIIIGNLDKDMAGFFGPAVTILTPFMGWAFGAGINIINAVKAGFQGIILTLIFYLLMFPIIFFFERKILKENGITTFGISSIAGLSVSVPAIIANSDPSVAAMSQTAIAQIALGVVLTSIITPILTGIYTKKMGIEKNKRA</sequence>
<feature type="transmembrane region" description="Helical" evidence="9">
    <location>
        <begin position="281"/>
        <end position="304"/>
    </location>
</feature>
<feature type="transmembrane region" description="Helical" evidence="9">
    <location>
        <begin position="135"/>
        <end position="155"/>
    </location>
</feature>
<accession>A0A2N6UHM3</accession>
<dbReference type="AlphaFoldDB" id="A0A2N6UHM3"/>
<feature type="transmembrane region" description="Helical" evidence="9">
    <location>
        <begin position="75"/>
        <end position="95"/>
    </location>
</feature>
<dbReference type="GeneID" id="84579048"/>
<reference evidence="10 11" key="1">
    <citation type="submission" date="2017-09" db="EMBL/GenBank/DDBJ databases">
        <title>Bacterial strain isolated from the female urinary microbiota.</title>
        <authorList>
            <person name="Thomas-White K."/>
            <person name="Kumar N."/>
            <person name="Forster S."/>
            <person name="Putonti C."/>
            <person name="Lawley T."/>
            <person name="Wolfe A.J."/>
        </authorList>
    </citation>
    <scope>NUCLEOTIDE SEQUENCE [LARGE SCALE GENOMIC DNA]</scope>
    <source>
        <strain evidence="10 11">UMB0204</strain>
    </source>
</reference>